<reference evidence="3 4" key="1">
    <citation type="submission" date="2024-04" db="EMBL/GenBank/DDBJ databases">
        <authorList>
            <person name="Fracassetti M."/>
        </authorList>
    </citation>
    <scope>NUCLEOTIDE SEQUENCE [LARGE SCALE GENOMIC DNA]</scope>
</reference>
<feature type="region of interest" description="Disordered" evidence="1">
    <location>
        <begin position="64"/>
        <end position="94"/>
    </location>
</feature>
<feature type="signal peptide" evidence="2">
    <location>
        <begin position="1"/>
        <end position="22"/>
    </location>
</feature>
<evidence type="ECO:0000256" key="2">
    <source>
        <dbReference type="SAM" id="SignalP"/>
    </source>
</evidence>
<organism evidence="3 4">
    <name type="scientific">Linum trigynum</name>
    <dbReference type="NCBI Taxonomy" id="586398"/>
    <lineage>
        <taxon>Eukaryota</taxon>
        <taxon>Viridiplantae</taxon>
        <taxon>Streptophyta</taxon>
        <taxon>Embryophyta</taxon>
        <taxon>Tracheophyta</taxon>
        <taxon>Spermatophyta</taxon>
        <taxon>Magnoliopsida</taxon>
        <taxon>eudicotyledons</taxon>
        <taxon>Gunneridae</taxon>
        <taxon>Pentapetalae</taxon>
        <taxon>rosids</taxon>
        <taxon>fabids</taxon>
        <taxon>Malpighiales</taxon>
        <taxon>Linaceae</taxon>
        <taxon>Linum</taxon>
    </lineage>
</organism>
<evidence type="ECO:0008006" key="5">
    <source>
        <dbReference type="Google" id="ProtNLM"/>
    </source>
</evidence>
<proteinExistence type="predicted"/>
<sequence length="164" mass="18667">MSCLGGLARGLLILCLSHLTRPFGLMLSNDGVWGVRGFPFPTTNSLDTEGTIFHLPEVRKARERRGLATEEDQEESVHEGGEAHIPTLQPIHPPSNNARDYRIEAMIVVILHNQRREKEARLHIMACVHTIMEKMNILIHSTASPLQHFYTTKKKKDPPRRNEF</sequence>
<accession>A0AAV2EVL3</accession>
<feature type="chain" id="PRO_5043606764" description="Secreted protein" evidence="2">
    <location>
        <begin position="23"/>
        <end position="164"/>
    </location>
</feature>
<evidence type="ECO:0000256" key="1">
    <source>
        <dbReference type="SAM" id="MobiDB-lite"/>
    </source>
</evidence>
<dbReference type="AlphaFoldDB" id="A0AAV2EVL3"/>
<evidence type="ECO:0000313" key="4">
    <source>
        <dbReference type="Proteomes" id="UP001497516"/>
    </source>
</evidence>
<protein>
    <recommendedName>
        <fullName evidence="5">Secreted protein</fullName>
    </recommendedName>
</protein>
<gene>
    <name evidence="3" type="ORF">LTRI10_LOCUS30809</name>
</gene>
<dbReference type="EMBL" id="OZ034818">
    <property type="protein sequence ID" value="CAL1389996.1"/>
    <property type="molecule type" value="Genomic_DNA"/>
</dbReference>
<evidence type="ECO:0000313" key="3">
    <source>
        <dbReference type="EMBL" id="CAL1389996.1"/>
    </source>
</evidence>
<keyword evidence="2" id="KW-0732">Signal</keyword>
<keyword evidence="4" id="KW-1185">Reference proteome</keyword>
<dbReference type="Proteomes" id="UP001497516">
    <property type="component" value="Chromosome 5"/>
</dbReference>
<name>A0AAV2EVL3_9ROSI</name>